<dbReference type="Proteomes" id="UP001358586">
    <property type="component" value="Chromosome 3"/>
</dbReference>
<keyword evidence="2" id="KW-1185">Reference proteome</keyword>
<evidence type="ECO:0000313" key="1">
    <source>
        <dbReference type="EMBL" id="KAK5838949.1"/>
    </source>
</evidence>
<sequence length="170" mass="19569">MMSQAKLLLLPFLMNTSIRLTLEDFGKFLNLPFEGESNEKCAYNLALYIESGYASELNLHDHVLYLIVTWILRPIKKHVVFHSIDYWWHLSYGAFRHAGYCFNLNTREWVQSELPATHEEDNVEGVYEDVPTPEHVPPLVSQHHVATSSSEINISILDAIHSLSNDLRGF</sequence>
<comment type="caution">
    <text evidence="1">The sequence shown here is derived from an EMBL/GenBank/DDBJ whole genome shotgun (WGS) entry which is preliminary data.</text>
</comment>
<protein>
    <submittedName>
        <fullName evidence="1">Uncharacterized protein</fullName>
    </submittedName>
</protein>
<name>A0ABR0QI80_GOSAR</name>
<gene>
    <name evidence="1" type="ORF">PVK06_007697</name>
</gene>
<accession>A0ABR0QI80</accession>
<evidence type="ECO:0000313" key="2">
    <source>
        <dbReference type="Proteomes" id="UP001358586"/>
    </source>
</evidence>
<dbReference type="EMBL" id="JARKNE010000003">
    <property type="protein sequence ID" value="KAK5838949.1"/>
    <property type="molecule type" value="Genomic_DNA"/>
</dbReference>
<reference evidence="1 2" key="1">
    <citation type="submission" date="2023-03" db="EMBL/GenBank/DDBJ databases">
        <title>WGS of Gossypium arboreum.</title>
        <authorList>
            <person name="Yu D."/>
        </authorList>
    </citation>
    <scope>NUCLEOTIDE SEQUENCE [LARGE SCALE GENOMIC DNA]</scope>
    <source>
        <tissue evidence="1">Leaf</tissue>
    </source>
</reference>
<organism evidence="1 2">
    <name type="scientific">Gossypium arboreum</name>
    <name type="common">Tree cotton</name>
    <name type="synonym">Gossypium nanking</name>
    <dbReference type="NCBI Taxonomy" id="29729"/>
    <lineage>
        <taxon>Eukaryota</taxon>
        <taxon>Viridiplantae</taxon>
        <taxon>Streptophyta</taxon>
        <taxon>Embryophyta</taxon>
        <taxon>Tracheophyta</taxon>
        <taxon>Spermatophyta</taxon>
        <taxon>Magnoliopsida</taxon>
        <taxon>eudicotyledons</taxon>
        <taxon>Gunneridae</taxon>
        <taxon>Pentapetalae</taxon>
        <taxon>rosids</taxon>
        <taxon>malvids</taxon>
        <taxon>Malvales</taxon>
        <taxon>Malvaceae</taxon>
        <taxon>Malvoideae</taxon>
        <taxon>Gossypium</taxon>
    </lineage>
</organism>
<proteinExistence type="predicted"/>